<dbReference type="Gene3D" id="1.20.1250.20">
    <property type="entry name" value="MFS general substrate transporter like domains"/>
    <property type="match status" value="2"/>
</dbReference>
<dbReference type="InterPro" id="IPR036259">
    <property type="entry name" value="MFS_trans_sf"/>
</dbReference>
<feature type="transmembrane region" description="Helical" evidence="6">
    <location>
        <begin position="248"/>
        <end position="270"/>
    </location>
</feature>
<dbReference type="InterPro" id="IPR011701">
    <property type="entry name" value="MFS"/>
</dbReference>
<dbReference type="InParanoid" id="F7WB55"/>
<evidence type="ECO:0000313" key="7">
    <source>
        <dbReference type="EMBL" id="CCC14347.1"/>
    </source>
</evidence>
<dbReference type="AlphaFoldDB" id="F7WB55"/>
<keyword evidence="8" id="KW-1185">Reference proteome</keyword>
<keyword evidence="4 6" id="KW-0472">Membrane</keyword>
<name>F7WB55_SORMK</name>
<keyword evidence="3 6" id="KW-1133">Transmembrane helix</keyword>
<gene>
    <name evidence="7" type="ORF">SMAC_08933</name>
</gene>
<feature type="compositionally biased region" description="Basic and acidic residues" evidence="5">
    <location>
        <begin position="661"/>
        <end position="682"/>
    </location>
</feature>
<dbReference type="Proteomes" id="UP000001881">
    <property type="component" value="Unassembled WGS sequence"/>
</dbReference>
<evidence type="ECO:0000256" key="5">
    <source>
        <dbReference type="SAM" id="MobiDB-lite"/>
    </source>
</evidence>
<feature type="region of interest" description="Disordered" evidence="5">
    <location>
        <begin position="62"/>
        <end position="81"/>
    </location>
</feature>
<dbReference type="Pfam" id="PF07690">
    <property type="entry name" value="MFS_1"/>
    <property type="match status" value="1"/>
</dbReference>
<feature type="transmembrane region" description="Helical" evidence="6">
    <location>
        <begin position="398"/>
        <end position="419"/>
    </location>
</feature>
<dbReference type="EMBL" id="CABT02000070">
    <property type="protein sequence ID" value="CCC14347.1"/>
    <property type="molecule type" value="Genomic_DNA"/>
</dbReference>
<proteinExistence type="predicted"/>
<feature type="region of interest" description="Disordered" evidence="5">
    <location>
        <begin position="160"/>
        <end position="183"/>
    </location>
</feature>
<accession>F7WB55</accession>
<evidence type="ECO:0000256" key="1">
    <source>
        <dbReference type="ARBA" id="ARBA00004141"/>
    </source>
</evidence>
<dbReference type="VEuPathDB" id="FungiDB:SMAC_08933"/>
<feature type="compositionally biased region" description="Low complexity" evidence="5">
    <location>
        <begin position="651"/>
        <end position="660"/>
    </location>
</feature>
<dbReference type="HOGENOM" id="CLU_000960_27_4_1"/>
<feature type="compositionally biased region" description="Polar residues" evidence="5">
    <location>
        <begin position="160"/>
        <end position="172"/>
    </location>
</feature>
<dbReference type="PANTHER" id="PTHR42718:SF1">
    <property type="entry name" value="LOW AFFINITY AMMONIUM TRANSPORTER"/>
    <property type="match status" value="1"/>
</dbReference>
<feature type="transmembrane region" description="Helical" evidence="6">
    <location>
        <begin position="495"/>
        <end position="516"/>
    </location>
</feature>
<dbReference type="GO" id="GO:0022857">
    <property type="term" value="F:transmembrane transporter activity"/>
    <property type="evidence" value="ECO:0007669"/>
    <property type="project" value="InterPro"/>
</dbReference>
<feature type="compositionally biased region" description="Basic and acidic residues" evidence="5">
    <location>
        <begin position="313"/>
        <end position="323"/>
    </location>
</feature>
<feature type="transmembrane region" description="Helical" evidence="6">
    <location>
        <begin position="592"/>
        <end position="619"/>
    </location>
</feature>
<dbReference type="eggNOG" id="KOG0254">
    <property type="taxonomic scope" value="Eukaryota"/>
</dbReference>
<keyword evidence="2 6" id="KW-0812">Transmembrane</keyword>
<feature type="region of interest" description="Disordered" evidence="5">
    <location>
        <begin position="642"/>
        <end position="682"/>
    </location>
</feature>
<dbReference type="SUPFAM" id="SSF103473">
    <property type="entry name" value="MFS general substrate transporter"/>
    <property type="match status" value="1"/>
</dbReference>
<dbReference type="GO" id="GO:0016020">
    <property type="term" value="C:membrane"/>
    <property type="evidence" value="ECO:0007669"/>
    <property type="project" value="UniProtKB-SubCell"/>
</dbReference>
<evidence type="ECO:0000256" key="3">
    <source>
        <dbReference type="ARBA" id="ARBA00022989"/>
    </source>
</evidence>
<organism evidence="7 8">
    <name type="scientific">Sordaria macrospora (strain ATCC MYA-333 / DSM 997 / K(L3346) / K-hell)</name>
    <dbReference type="NCBI Taxonomy" id="771870"/>
    <lineage>
        <taxon>Eukaryota</taxon>
        <taxon>Fungi</taxon>
        <taxon>Dikarya</taxon>
        <taxon>Ascomycota</taxon>
        <taxon>Pezizomycotina</taxon>
        <taxon>Sordariomycetes</taxon>
        <taxon>Sordariomycetidae</taxon>
        <taxon>Sordariales</taxon>
        <taxon>Sordariaceae</taxon>
        <taxon>Sordaria</taxon>
    </lineage>
</organism>
<dbReference type="OrthoDB" id="2428527at2759"/>
<dbReference type="PANTHER" id="PTHR42718">
    <property type="entry name" value="MAJOR FACILITATOR SUPERFAMILY MULTIDRUG TRANSPORTER MFSC"/>
    <property type="match status" value="1"/>
</dbReference>
<evidence type="ECO:0000256" key="4">
    <source>
        <dbReference type="ARBA" id="ARBA00023136"/>
    </source>
</evidence>
<comment type="caution">
    <text evidence="7">The sequence shown here is derived from an EMBL/GenBank/DDBJ whole genome shotgun (WGS) entry which is preliminary data.</text>
</comment>
<feature type="region of interest" description="Disordered" evidence="5">
    <location>
        <begin position="303"/>
        <end position="329"/>
    </location>
</feature>
<evidence type="ECO:0000313" key="8">
    <source>
        <dbReference type="Proteomes" id="UP000001881"/>
    </source>
</evidence>
<feature type="transmembrane region" description="Helical" evidence="6">
    <location>
        <begin position="439"/>
        <end position="457"/>
    </location>
</feature>
<feature type="transmembrane region" description="Helical" evidence="6">
    <location>
        <begin position="528"/>
        <end position="547"/>
    </location>
</feature>
<feature type="transmembrane region" description="Helical" evidence="6">
    <location>
        <begin position="276"/>
        <end position="299"/>
    </location>
</feature>
<evidence type="ECO:0000256" key="2">
    <source>
        <dbReference type="ARBA" id="ARBA00022692"/>
    </source>
</evidence>
<comment type="subcellular location">
    <subcellularLocation>
        <location evidence="1">Membrane</location>
        <topology evidence="1">Multi-pass membrane protein</topology>
    </subcellularLocation>
</comment>
<sequence length="682" mass="74258">MQLRNLPLQLGDYGPALMLRWYKSDNVSLVLKVILWPSELDTALSPESDIMSTTDRDKIPASVAQNKTASPPVKVPPQQGKHTGMNSIHEVVFVAVLCLAQFLSLAAMNQTVAPMLILAKYFDIHDYGNLSWFSAAYSMTVGTFILPAGKPTLQAPCQTCPTSRFTTGTPTDRQPHRKTRRHPRAQARLHGRLGLVQSLVPRLRLLWPSHLIWFSTCRAFQGIGPALVIPNAIAIIGRTFPIGLKRNIAFACFGAAGPTGAAVGAILASLVAEKLSWHWCFWFLAMTCAVLVGVSWFVIPQPSESASRSPDASPERDGSKIEPETDPNPTFDHLGALTGVTGLILINFALNQAPLVGWSTPYVPVLLVLGILSLAAFVWVELCFASQPIVPLRGLQRHAAFVLVIVFTGWSSHGIWVYYLYIFLEHLRGHSALLTSFETSPVAVTGIFFAFLTVYLLRRGVSVSLIMLISCFFFFLGSLLVVLTPLHQTYRANTFVAVLLMPGAMNLSFPAATILLSETLPRDKQGMAASLVATVVNYSISCGLGLAGSVHKAALIKAGDKAGVERTRSSPMPKLSESNEVLVGVRLEGLRMAVWVGVGLGALGVVVAGGFWVVMWVQARKARKGRKKREVEEGDGVMELERNKLRKFSAGTTTTTTGTTRSEDEVVEGEKGLHHHEEMKSV</sequence>
<reference evidence="7 8" key="1">
    <citation type="journal article" date="2010" name="PLoS Genet.">
        <title>De novo assembly of a 40 Mb eukaryotic genome from short sequence reads: Sordaria macrospora, a model organism for fungal morphogenesis.</title>
        <authorList>
            <person name="Nowrousian M."/>
            <person name="Stajich J."/>
            <person name="Chu M."/>
            <person name="Engh I."/>
            <person name="Espagne E."/>
            <person name="Halliday K."/>
            <person name="Kamerewerd J."/>
            <person name="Kempken F."/>
            <person name="Knab B."/>
            <person name="Kuo H.C."/>
            <person name="Osiewacz H.D."/>
            <person name="Poeggeler S."/>
            <person name="Read N."/>
            <person name="Seiler S."/>
            <person name="Smith K."/>
            <person name="Zickler D."/>
            <person name="Kueck U."/>
            <person name="Freitag M."/>
        </authorList>
    </citation>
    <scope>NUCLEOTIDE SEQUENCE [LARGE SCALE GENOMIC DNA]</scope>
    <source>
        <strain evidence="8">ATCC MYA-333 / DSM 997 / K(L3346) / K-hell</strain>
        <tissue evidence="7">Mycelium</tissue>
    </source>
</reference>
<protein>
    <submittedName>
        <fullName evidence="7">WGS project CABT00000000 data, contig 2.70</fullName>
    </submittedName>
</protein>
<feature type="transmembrane region" description="Helical" evidence="6">
    <location>
        <begin position="362"/>
        <end position="386"/>
    </location>
</feature>
<feature type="transmembrane region" description="Helical" evidence="6">
    <location>
        <begin position="464"/>
        <end position="483"/>
    </location>
</feature>
<evidence type="ECO:0000256" key="6">
    <source>
        <dbReference type="SAM" id="Phobius"/>
    </source>
</evidence>